<dbReference type="AlphaFoldDB" id="A0A3A5MYK3"/>
<keyword evidence="2" id="KW-1185">Reference proteome</keyword>
<dbReference type="Gene3D" id="2.60.20.10">
    <property type="entry name" value="Crystallins"/>
    <property type="match status" value="1"/>
</dbReference>
<proteinExistence type="predicted"/>
<sequence length="130" mass="14335">MVESVEQFESIQKSGSFRSMAVPASALATYAIGTLWTGANYSGNADYYTTSNASTCYGQTYTFASPSVVWNDQTSSFAGQGACQIRLYDDINYYGGFYGYFDCRSNLANVGYNDRASSVRFHLTNTYSCF</sequence>
<dbReference type="SUPFAM" id="SSF49695">
    <property type="entry name" value="gamma-Crystallin-like"/>
    <property type="match status" value="1"/>
</dbReference>
<protein>
    <submittedName>
        <fullName evidence="1">Uncharacterized protein</fullName>
    </submittedName>
</protein>
<comment type="caution">
    <text evidence="1">The sequence shown here is derived from an EMBL/GenBank/DDBJ whole genome shotgun (WGS) entry which is preliminary data.</text>
</comment>
<evidence type="ECO:0000313" key="2">
    <source>
        <dbReference type="Proteomes" id="UP000272015"/>
    </source>
</evidence>
<accession>A0A3A5MYK3</accession>
<name>A0A3A5MYK3_9MICO</name>
<dbReference type="InterPro" id="IPR011024">
    <property type="entry name" value="G_crystallin-like"/>
</dbReference>
<reference evidence="1 2" key="1">
    <citation type="submission" date="2018-09" db="EMBL/GenBank/DDBJ databases">
        <title>Novel species of Cryobacterium.</title>
        <authorList>
            <person name="Liu Q."/>
            <person name="Xin Y.-H."/>
        </authorList>
    </citation>
    <scope>NUCLEOTIDE SEQUENCE [LARGE SCALE GENOMIC DNA]</scope>
    <source>
        <strain evidence="1 2">Hh39</strain>
    </source>
</reference>
<organism evidence="1 2">
    <name type="scientific">Cryobacterium melibiosiphilum</name>
    <dbReference type="NCBI Taxonomy" id="995039"/>
    <lineage>
        <taxon>Bacteria</taxon>
        <taxon>Bacillati</taxon>
        <taxon>Actinomycetota</taxon>
        <taxon>Actinomycetes</taxon>
        <taxon>Micrococcales</taxon>
        <taxon>Microbacteriaceae</taxon>
        <taxon>Cryobacterium</taxon>
    </lineage>
</organism>
<evidence type="ECO:0000313" key="1">
    <source>
        <dbReference type="EMBL" id="RJT92433.1"/>
    </source>
</evidence>
<dbReference type="EMBL" id="QZVS01000023">
    <property type="protein sequence ID" value="RJT92433.1"/>
    <property type="molecule type" value="Genomic_DNA"/>
</dbReference>
<gene>
    <name evidence="1" type="ORF">D6T64_00325</name>
</gene>
<dbReference type="Proteomes" id="UP000272015">
    <property type="component" value="Unassembled WGS sequence"/>
</dbReference>